<accession>A0A2K1IB08</accession>
<evidence type="ECO:0000313" key="3">
    <source>
        <dbReference type="Proteomes" id="UP000006727"/>
    </source>
</evidence>
<reference evidence="1 3" key="1">
    <citation type="journal article" date="2008" name="Science">
        <title>The Physcomitrella genome reveals evolutionary insights into the conquest of land by plants.</title>
        <authorList>
            <person name="Rensing S."/>
            <person name="Lang D."/>
            <person name="Zimmer A."/>
            <person name="Terry A."/>
            <person name="Salamov A."/>
            <person name="Shapiro H."/>
            <person name="Nishiyama T."/>
            <person name="Perroud P.-F."/>
            <person name="Lindquist E."/>
            <person name="Kamisugi Y."/>
            <person name="Tanahashi T."/>
            <person name="Sakakibara K."/>
            <person name="Fujita T."/>
            <person name="Oishi K."/>
            <person name="Shin-I T."/>
            <person name="Kuroki Y."/>
            <person name="Toyoda A."/>
            <person name="Suzuki Y."/>
            <person name="Hashimoto A."/>
            <person name="Yamaguchi K."/>
            <person name="Sugano A."/>
            <person name="Kohara Y."/>
            <person name="Fujiyama A."/>
            <person name="Anterola A."/>
            <person name="Aoki S."/>
            <person name="Ashton N."/>
            <person name="Barbazuk W.B."/>
            <person name="Barker E."/>
            <person name="Bennetzen J."/>
            <person name="Bezanilla M."/>
            <person name="Blankenship R."/>
            <person name="Cho S.H."/>
            <person name="Dutcher S."/>
            <person name="Estelle M."/>
            <person name="Fawcett J.A."/>
            <person name="Gundlach H."/>
            <person name="Hanada K."/>
            <person name="Heyl A."/>
            <person name="Hicks K.A."/>
            <person name="Hugh J."/>
            <person name="Lohr M."/>
            <person name="Mayer K."/>
            <person name="Melkozernov A."/>
            <person name="Murata T."/>
            <person name="Nelson D."/>
            <person name="Pils B."/>
            <person name="Prigge M."/>
            <person name="Reiss B."/>
            <person name="Renner T."/>
            <person name="Rombauts S."/>
            <person name="Rushton P."/>
            <person name="Sanderfoot A."/>
            <person name="Schween G."/>
            <person name="Shiu S.-H."/>
            <person name="Stueber K."/>
            <person name="Theodoulou F.L."/>
            <person name="Tu H."/>
            <person name="Van de Peer Y."/>
            <person name="Verrier P.J."/>
            <person name="Waters E."/>
            <person name="Wood A."/>
            <person name="Yang L."/>
            <person name="Cove D."/>
            <person name="Cuming A."/>
            <person name="Hasebe M."/>
            <person name="Lucas S."/>
            <person name="Mishler D.B."/>
            <person name="Reski R."/>
            <person name="Grigoriev I."/>
            <person name="Quatrano R.S."/>
            <person name="Boore J.L."/>
        </authorList>
    </citation>
    <scope>NUCLEOTIDE SEQUENCE [LARGE SCALE GENOMIC DNA]</scope>
    <source>
        <strain evidence="2 3">cv. Gransden 2004</strain>
    </source>
</reference>
<dbReference type="EnsemblPlants" id="Pp3c27_7440V3.1">
    <property type="protein sequence ID" value="PAC:32951685.CDS.1"/>
    <property type="gene ID" value="Pp3c27_7440"/>
</dbReference>
<sequence length="110" mass="12177">MWGDWCPLAETEGTEKESRHMGVRHASFSTSWTLWNYSAESFFAGAEVDVKGNSCLGGVGVWVGLPKDMKKPVEENDVGPMTVALISPPTFDGYTIFDKNKLLIYLKSDV</sequence>
<dbReference type="Proteomes" id="UP000006727">
    <property type="component" value="Chromosome 27"/>
</dbReference>
<organism evidence="1">
    <name type="scientific">Physcomitrium patens</name>
    <name type="common">Spreading-leaved earth moss</name>
    <name type="synonym">Physcomitrella patens</name>
    <dbReference type="NCBI Taxonomy" id="3218"/>
    <lineage>
        <taxon>Eukaryota</taxon>
        <taxon>Viridiplantae</taxon>
        <taxon>Streptophyta</taxon>
        <taxon>Embryophyta</taxon>
        <taxon>Bryophyta</taxon>
        <taxon>Bryophytina</taxon>
        <taxon>Bryopsida</taxon>
        <taxon>Funariidae</taxon>
        <taxon>Funariales</taxon>
        <taxon>Funariaceae</taxon>
        <taxon>Physcomitrium</taxon>
    </lineage>
</organism>
<evidence type="ECO:0000313" key="2">
    <source>
        <dbReference type="EnsemblPlants" id="PAC:32951685.CDS.1"/>
    </source>
</evidence>
<protein>
    <submittedName>
        <fullName evidence="1 2">Uncharacterized protein</fullName>
    </submittedName>
</protein>
<gene>
    <name evidence="1" type="ORF">PHYPA_031047</name>
</gene>
<dbReference type="InParanoid" id="A0A2K1IB08"/>
<dbReference type="AlphaFoldDB" id="A0A2K1IB08"/>
<dbReference type="PaxDb" id="3218-PP1S164_26V6.1"/>
<name>A0A2K1IB08_PHYPA</name>
<dbReference type="Gramene" id="Pp3c27_7440V3.2">
    <property type="protein sequence ID" value="PAC:32951686.CDS.1"/>
    <property type="gene ID" value="Pp3c27_7440"/>
</dbReference>
<dbReference type="Gramene" id="Pp3c27_7440V3.1">
    <property type="protein sequence ID" value="PAC:32951685.CDS.1"/>
    <property type="gene ID" value="Pp3c27_7440"/>
</dbReference>
<evidence type="ECO:0000313" key="1">
    <source>
        <dbReference type="EMBL" id="PNR26472.1"/>
    </source>
</evidence>
<dbReference type="EMBL" id="ABEU02000027">
    <property type="protein sequence ID" value="PNR26472.1"/>
    <property type="molecule type" value="Genomic_DNA"/>
</dbReference>
<proteinExistence type="predicted"/>
<dbReference type="EnsemblPlants" id="Pp3c27_7440V3.2">
    <property type="protein sequence ID" value="PAC:32951686.CDS.1"/>
    <property type="gene ID" value="Pp3c27_7440"/>
</dbReference>
<reference evidence="2" key="3">
    <citation type="submission" date="2020-12" db="UniProtKB">
        <authorList>
            <consortium name="EnsemblPlants"/>
        </authorList>
    </citation>
    <scope>IDENTIFICATION</scope>
</reference>
<reference evidence="1 3" key="2">
    <citation type="journal article" date="2018" name="Plant J.">
        <title>The Physcomitrella patens chromosome-scale assembly reveals moss genome structure and evolution.</title>
        <authorList>
            <person name="Lang D."/>
            <person name="Ullrich K.K."/>
            <person name="Murat F."/>
            <person name="Fuchs J."/>
            <person name="Jenkins J."/>
            <person name="Haas F.B."/>
            <person name="Piednoel M."/>
            <person name="Gundlach H."/>
            <person name="Van Bel M."/>
            <person name="Meyberg R."/>
            <person name="Vives C."/>
            <person name="Morata J."/>
            <person name="Symeonidi A."/>
            <person name="Hiss M."/>
            <person name="Muchero W."/>
            <person name="Kamisugi Y."/>
            <person name="Saleh O."/>
            <person name="Blanc G."/>
            <person name="Decker E.L."/>
            <person name="van Gessel N."/>
            <person name="Grimwood J."/>
            <person name="Hayes R.D."/>
            <person name="Graham S.W."/>
            <person name="Gunter L.E."/>
            <person name="McDaniel S.F."/>
            <person name="Hoernstein S.N.W."/>
            <person name="Larsson A."/>
            <person name="Li F.W."/>
            <person name="Perroud P.F."/>
            <person name="Phillips J."/>
            <person name="Ranjan P."/>
            <person name="Rokshar D.S."/>
            <person name="Rothfels C.J."/>
            <person name="Schneider L."/>
            <person name="Shu S."/>
            <person name="Stevenson D.W."/>
            <person name="Thummler F."/>
            <person name="Tillich M."/>
            <person name="Villarreal Aguilar J.C."/>
            <person name="Widiez T."/>
            <person name="Wong G.K."/>
            <person name="Wymore A."/>
            <person name="Zhang Y."/>
            <person name="Zimmer A.D."/>
            <person name="Quatrano R.S."/>
            <person name="Mayer K.F.X."/>
            <person name="Goodstein D."/>
            <person name="Casacuberta J.M."/>
            <person name="Vandepoele K."/>
            <person name="Reski R."/>
            <person name="Cuming A.C."/>
            <person name="Tuskan G.A."/>
            <person name="Maumus F."/>
            <person name="Salse J."/>
            <person name="Schmutz J."/>
            <person name="Rensing S.A."/>
        </authorList>
    </citation>
    <scope>NUCLEOTIDE SEQUENCE [LARGE SCALE GENOMIC DNA]</scope>
    <source>
        <strain evidence="2 3">cv. Gransden 2004</strain>
    </source>
</reference>
<keyword evidence="3" id="KW-1185">Reference proteome</keyword>